<name>A0A1Z5RC96_SORBI</name>
<dbReference type="Gramene" id="OQU81384">
    <property type="protein sequence ID" value="OQU81384"/>
    <property type="gene ID" value="SORBI_3006G050050"/>
</dbReference>
<evidence type="ECO:0000313" key="2">
    <source>
        <dbReference type="EMBL" id="OQU81384.1"/>
    </source>
</evidence>
<keyword evidence="3" id="KW-1185">Reference proteome</keyword>
<reference evidence="2 3" key="1">
    <citation type="journal article" date="2009" name="Nature">
        <title>The Sorghum bicolor genome and the diversification of grasses.</title>
        <authorList>
            <person name="Paterson A.H."/>
            <person name="Bowers J.E."/>
            <person name="Bruggmann R."/>
            <person name="Dubchak I."/>
            <person name="Grimwood J."/>
            <person name="Gundlach H."/>
            <person name="Haberer G."/>
            <person name="Hellsten U."/>
            <person name="Mitros T."/>
            <person name="Poliakov A."/>
            <person name="Schmutz J."/>
            <person name="Spannagl M."/>
            <person name="Tang H."/>
            <person name="Wang X."/>
            <person name="Wicker T."/>
            <person name="Bharti A.K."/>
            <person name="Chapman J."/>
            <person name="Feltus F.A."/>
            <person name="Gowik U."/>
            <person name="Grigoriev I.V."/>
            <person name="Lyons E."/>
            <person name="Maher C.A."/>
            <person name="Martis M."/>
            <person name="Narechania A."/>
            <person name="Otillar R.P."/>
            <person name="Penning B.W."/>
            <person name="Salamov A.A."/>
            <person name="Wang Y."/>
            <person name="Zhang L."/>
            <person name="Carpita N.C."/>
            <person name="Freeling M."/>
            <person name="Gingle A.R."/>
            <person name="Hash C.T."/>
            <person name="Keller B."/>
            <person name="Klein P."/>
            <person name="Kresovich S."/>
            <person name="McCann M.C."/>
            <person name="Ming R."/>
            <person name="Peterson D.G."/>
            <person name="Mehboob-ur-Rahman"/>
            <person name="Ware D."/>
            <person name="Westhoff P."/>
            <person name="Mayer K.F."/>
            <person name="Messing J."/>
            <person name="Rokhsar D.S."/>
        </authorList>
    </citation>
    <scope>NUCLEOTIDE SEQUENCE [LARGE SCALE GENOMIC DNA]</scope>
    <source>
        <strain evidence="3">cv. BTx623</strain>
    </source>
</reference>
<accession>A0A1Z5RC96</accession>
<dbReference type="EMBL" id="CM000765">
    <property type="protein sequence ID" value="OQU81384.1"/>
    <property type="molecule type" value="Genomic_DNA"/>
</dbReference>
<gene>
    <name evidence="2" type="ORF">SORBI_3006G050050</name>
</gene>
<reference evidence="3" key="2">
    <citation type="journal article" date="2018" name="Plant J.">
        <title>The Sorghum bicolor reference genome: improved assembly, gene annotations, a transcriptome atlas, and signatures of genome organization.</title>
        <authorList>
            <person name="McCormick R.F."/>
            <person name="Truong S.K."/>
            <person name="Sreedasyam A."/>
            <person name="Jenkins J."/>
            <person name="Shu S."/>
            <person name="Sims D."/>
            <person name="Kennedy M."/>
            <person name="Amirebrahimi M."/>
            <person name="Weers B.D."/>
            <person name="McKinley B."/>
            <person name="Mattison A."/>
            <person name="Morishige D.T."/>
            <person name="Grimwood J."/>
            <person name="Schmutz J."/>
            <person name="Mullet J.E."/>
        </authorList>
    </citation>
    <scope>NUCLEOTIDE SEQUENCE [LARGE SCALE GENOMIC DNA]</scope>
    <source>
        <strain evidence="3">cv. BTx623</strain>
    </source>
</reference>
<feature type="chain" id="PRO_5013392059" evidence="1">
    <location>
        <begin position="24"/>
        <end position="149"/>
    </location>
</feature>
<protein>
    <submittedName>
        <fullName evidence="2">Uncharacterized protein</fullName>
    </submittedName>
</protein>
<proteinExistence type="predicted"/>
<sequence length="149" mass="16837">MSFPLSLSLSLLSLIPPNQRVAAVAPLTTAWICIRRPCKRLLTDRRQRRRTLSDALKFAGEYEPFTLTNRDEFLLLLSIHFYSAPSPSEVPSFYFFPCLSSFLPAVSRCRHAASSSSSASPALSWPPDYCSPHPWPPGYAVHCYSWRMV</sequence>
<dbReference type="InParanoid" id="A0A1Z5RC96"/>
<dbReference type="Proteomes" id="UP000000768">
    <property type="component" value="Chromosome 6"/>
</dbReference>
<evidence type="ECO:0000313" key="3">
    <source>
        <dbReference type="Proteomes" id="UP000000768"/>
    </source>
</evidence>
<organism evidence="2 3">
    <name type="scientific">Sorghum bicolor</name>
    <name type="common">Sorghum</name>
    <name type="synonym">Sorghum vulgare</name>
    <dbReference type="NCBI Taxonomy" id="4558"/>
    <lineage>
        <taxon>Eukaryota</taxon>
        <taxon>Viridiplantae</taxon>
        <taxon>Streptophyta</taxon>
        <taxon>Embryophyta</taxon>
        <taxon>Tracheophyta</taxon>
        <taxon>Spermatophyta</taxon>
        <taxon>Magnoliopsida</taxon>
        <taxon>Liliopsida</taxon>
        <taxon>Poales</taxon>
        <taxon>Poaceae</taxon>
        <taxon>PACMAD clade</taxon>
        <taxon>Panicoideae</taxon>
        <taxon>Andropogonodae</taxon>
        <taxon>Andropogoneae</taxon>
        <taxon>Sorghinae</taxon>
        <taxon>Sorghum</taxon>
    </lineage>
</organism>
<feature type="signal peptide" evidence="1">
    <location>
        <begin position="1"/>
        <end position="23"/>
    </location>
</feature>
<keyword evidence="1" id="KW-0732">Signal</keyword>
<evidence type="ECO:0000256" key="1">
    <source>
        <dbReference type="SAM" id="SignalP"/>
    </source>
</evidence>
<dbReference type="AlphaFoldDB" id="A0A1Z5RC96"/>